<dbReference type="InterPro" id="IPR012677">
    <property type="entry name" value="Nucleotide-bd_a/b_plait_sf"/>
</dbReference>
<dbReference type="Gene3D" id="3.30.70.330">
    <property type="match status" value="2"/>
</dbReference>
<keyword evidence="6" id="KW-1185">Reference proteome</keyword>
<feature type="region of interest" description="Disordered" evidence="3">
    <location>
        <begin position="544"/>
        <end position="680"/>
    </location>
</feature>
<dbReference type="EMBL" id="JBAHYK010000563">
    <property type="protein sequence ID" value="KAL0572946.1"/>
    <property type="molecule type" value="Genomic_DNA"/>
</dbReference>
<proteinExistence type="predicted"/>
<feature type="domain" description="RRM" evidence="4">
    <location>
        <begin position="30"/>
        <end position="105"/>
    </location>
</feature>
<dbReference type="InterPro" id="IPR000504">
    <property type="entry name" value="RRM_dom"/>
</dbReference>
<evidence type="ECO:0000256" key="2">
    <source>
        <dbReference type="PROSITE-ProRule" id="PRU00176"/>
    </source>
</evidence>
<sequence length="699" mass="77504">MFVNSVQRRCWSRSSSLLKRLSSTSAEPRKTVYLRNLPFQTNIKQIEQLAGRYGALARVTTPPDQWNRPAGFGYVSFQKAEDAQRFCEAVNRKHGEGLTVSDGHERDVTAELVEEHTLKKRPMPDSKYLHLTRFLVPPAVEEIQAHLTKFGSRLHSPRPFVDVEFRTHAAAVEAYEELQRNPIIFDGRQISVDFGVKTERSTPTKFLPFRGTLRVTRQEEEFLEMLKPHDALVRGVKFYPPAEGRSYISGLIECTSKAAAADIKKAFGDKIMLEYSFRTKFLEFTVKDAEIARKEDLVELFKPYGSTIQGVELFPPRPDRQSLSGRIEFTYTRAAIEFQAAVGERLEMKYVKPPEGQDDGAETLSLSSSSATQKTMISDRIVCLENLPPHATEERVKEIASAYGAIARVTLPRRADGQPAGVKAFHEAIMGKEEEGSGGSGKDGDGISMDGQRLTARLVEEYQKPPSGILHMTGFGTRPMKAVLIRFFEGFEDDIVDVVIMPPRVEGSSSERKAGFIKCNDASAAATILEACQNDDRIRLGYRRAHSHTNEAETGSPSDVPEKPRRMKSPKVTPFDRTSVPGSILTEPSAPSTSSPQLELSNPRFAAVPGTKSRWGRGGPVLEADLETSRTEPPEPSKLRFAEPPEMLSGAKWAKGGPVLKPTSPGLKIDHAASEPSDAAKEWEDILGLDMESEEEARG</sequence>
<reference evidence="5 6" key="1">
    <citation type="submission" date="2024-02" db="EMBL/GenBank/DDBJ databases">
        <title>A draft genome for the cacao thread blight pathogen Marasmius crinis-equi.</title>
        <authorList>
            <person name="Cohen S.P."/>
            <person name="Baruah I.K."/>
            <person name="Amoako-Attah I."/>
            <person name="Bukari Y."/>
            <person name="Meinhardt L.W."/>
            <person name="Bailey B.A."/>
        </authorList>
    </citation>
    <scope>NUCLEOTIDE SEQUENCE [LARGE SCALE GENOMIC DNA]</scope>
    <source>
        <strain evidence="5 6">GH-76</strain>
    </source>
</reference>
<evidence type="ECO:0000256" key="1">
    <source>
        <dbReference type="ARBA" id="ARBA00022884"/>
    </source>
</evidence>
<keyword evidence="1 2" id="KW-0694">RNA-binding</keyword>
<feature type="compositionally biased region" description="Basic and acidic residues" evidence="3">
    <location>
        <begin position="668"/>
        <end position="680"/>
    </location>
</feature>
<dbReference type="Proteomes" id="UP001465976">
    <property type="component" value="Unassembled WGS sequence"/>
</dbReference>
<name>A0ABR3FCG1_9AGAR</name>
<gene>
    <name evidence="5" type="primary">PAB1_2</name>
    <name evidence="5" type="ORF">V5O48_009018</name>
</gene>
<feature type="compositionally biased region" description="Polar residues" evidence="3">
    <location>
        <begin position="589"/>
        <end position="600"/>
    </location>
</feature>
<protein>
    <submittedName>
        <fullName evidence="5">Protein phosphatase PP2A regulatory subunit B</fullName>
    </submittedName>
</protein>
<evidence type="ECO:0000313" key="6">
    <source>
        <dbReference type="Proteomes" id="UP001465976"/>
    </source>
</evidence>
<dbReference type="SMART" id="SM00360">
    <property type="entry name" value="RRM"/>
    <property type="match status" value="3"/>
</dbReference>
<dbReference type="CDD" id="cd00590">
    <property type="entry name" value="RRM_SF"/>
    <property type="match status" value="1"/>
</dbReference>
<dbReference type="SUPFAM" id="SSF54928">
    <property type="entry name" value="RNA-binding domain, RBD"/>
    <property type="match status" value="3"/>
</dbReference>
<comment type="caution">
    <text evidence="5">The sequence shown here is derived from an EMBL/GenBank/DDBJ whole genome shotgun (WGS) entry which is preliminary data.</text>
</comment>
<dbReference type="PANTHER" id="PTHR10352">
    <property type="entry name" value="EUKARYOTIC TRANSLATION INITIATION FACTOR 3 SUBUNIT G"/>
    <property type="match status" value="1"/>
</dbReference>
<dbReference type="Pfam" id="PF00076">
    <property type="entry name" value="RRM_1"/>
    <property type="match status" value="1"/>
</dbReference>
<evidence type="ECO:0000256" key="3">
    <source>
        <dbReference type="SAM" id="MobiDB-lite"/>
    </source>
</evidence>
<accession>A0ABR3FCG1</accession>
<organism evidence="5 6">
    <name type="scientific">Marasmius crinis-equi</name>
    <dbReference type="NCBI Taxonomy" id="585013"/>
    <lineage>
        <taxon>Eukaryota</taxon>
        <taxon>Fungi</taxon>
        <taxon>Dikarya</taxon>
        <taxon>Basidiomycota</taxon>
        <taxon>Agaricomycotina</taxon>
        <taxon>Agaricomycetes</taxon>
        <taxon>Agaricomycetidae</taxon>
        <taxon>Agaricales</taxon>
        <taxon>Marasmiineae</taxon>
        <taxon>Marasmiaceae</taxon>
        <taxon>Marasmius</taxon>
    </lineage>
</organism>
<feature type="compositionally biased region" description="Basic and acidic residues" evidence="3">
    <location>
        <begin position="627"/>
        <end position="643"/>
    </location>
</feature>
<dbReference type="InterPro" id="IPR035979">
    <property type="entry name" value="RBD_domain_sf"/>
</dbReference>
<evidence type="ECO:0000313" key="5">
    <source>
        <dbReference type="EMBL" id="KAL0572946.1"/>
    </source>
</evidence>
<evidence type="ECO:0000259" key="4">
    <source>
        <dbReference type="PROSITE" id="PS50102"/>
    </source>
</evidence>
<dbReference type="PROSITE" id="PS50102">
    <property type="entry name" value="RRM"/>
    <property type="match status" value="1"/>
</dbReference>